<protein>
    <recommendedName>
        <fullName evidence="2">DUF218 domain-containing protein</fullName>
    </recommendedName>
</protein>
<dbReference type="CDD" id="cd06259">
    <property type="entry name" value="YdcF-like"/>
    <property type="match status" value="1"/>
</dbReference>
<dbReference type="InterPro" id="IPR051599">
    <property type="entry name" value="Cell_Envelope_Assoc"/>
</dbReference>
<keyword evidence="1" id="KW-0472">Membrane</keyword>
<accession>A0A0P6XR92</accession>
<evidence type="ECO:0000256" key="1">
    <source>
        <dbReference type="SAM" id="Phobius"/>
    </source>
</evidence>
<proteinExistence type="predicted"/>
<keyword evidence="1" id="KW-1133">Transmembrane helix</keyword>
<dbReference type="Pfam" id="PF02698">
    <property type="entry name" value="DUF218"/>
    <property type="match status" value="1"/>
</dbReference>
<feature type="transmembrane region" description="Helical" evidence="1">
    <location>
        <begin position="12"/>
        <end position="29"/>
    </location>
</feature>
<name>A0A0P6XR92_9CHLR</name>
<feature type="transmembrane region" description="Helical" evidence="1">
    <location>
        <begin position="38"/>
        <end position="55"/>
    </location>
</feature>
<organism evidence="3 4">
    <name type="scientific">Levilinea saccharolytica</name>
    <dbReference type="NCBI Taxonomy" id="229921"/>
    <lineage>
        <taxon>Bacteria</taxon>
        <taxon>Bacillati</taxon>
        <taxon>Chloroflexota</taxon>
        <taxon>Anaerolineae</taxon>
        <taxon>Anaerolineales</taxon>
        <taxon>Anaerolineaceae</taxon>
        <taxon>Levilinea</taxon>
    </lineage>
</organism>
<evidence type="ECO:0000259" key="2">
    <source>
        <dbReference type="Pfam" id="PF02698"/>
    </source>
</evidence>
<dbReference type="AlphaFoldDB" id="A0A0P6XR92"/>
<dbReference type="Gene3D" id="3.40.50.620">
    <property type="entry name" value="HUPs"/>
    <property type="match status" value="1"/>
</dbReference>
<evidence type="ECO:0000313" key="3">
    <source>
        <dbReference type="EMBL" id="KPL82988.1"/>
    </source>
</evidence>
<dbReference type="InterPro" id="IPR014729">
    <property type="entry name" value="Rossmann-like_a/b/a_fold"/>
</dbReference>
<dbReference type="GO" id="GO:0043164">
    <property type="term" value="P:Gram-negative-bacterium-type cell wall biogenesis"/>
    <property type="evidence" value="ECO:0007669"/>
    <property type="project" value="TreeGrafter"/>
</dbReference>
<sequence length="263" mass="29135">MFVFLSKFLPPFVYPLGLVVLLVAAALLLRKHPGWQRAVLIGALAVLFLGGNRWVSYSLTKNLEWKHLPPAEMPNAEVIVLLGGGTEPPEPPRPMVELNGAGDRIVYAAYLYQQGKAERILISGGTTWMTGQTSNPAADMGALLDLLGVPEERLLLQGRSQNTYEDALYSCEMLKEMGVQRILLVTSASHMPRALALFEKQGMQVTPAPVDFKVTQKGWDDLHNGSIANRLIYLMPNASDLGLTTNSLKEYIGMWVYRLRGWL</sequence>
<keyword evidence="4" id="KW-1185">Reference proteome</keyword>
<keyword evidence="1" id="KW-0812">Transmembrane</keyword>
<dbReference type="OrthoDB" id="9782395at2"/>
<dbReference type="STRING" id="229921.ADN01_08760"/>
<comment type="caution">
    <text evidence="3">The sequence shown here is derived from an EMBL/GenBank/DDBJ whole genome shotgun (WGS) entry which is preliminary data.</text>
</comment>
<dbReference type="RefSeq" id="WP_062418225.1">
    <property type="nucleotide sequence ID" value="NZ_DF967974.1"/>
</dbReference>
<dbReference type="EMBL" id="LGCM01000033">
    <property type="protein sequence ID" value="KPL82988.1"/>
    <property type="molecule type" value="Genomic_DNA"/>
</dbReference>
<evidence type="ECO:0000313" key="4">
    <source>
        <dbReference type="Proteomes" id="UP000050501"/>
    </source>
</evidence>
<dbReference type="GO" id="GO:0000270">
    <property type="term" value="P:peptidoglycan metabolic process"/>
    <property type="evidence" value="ECO:0007669"/>
    <property type="project" value="TreeGrafter"/>
</dbReference>
<reference evidence="3 4" key="1">
    <citation type="submission" date="2015-07" db="EMBL/GenBank/DDBJ databases">
        <title>Genome sequence of Levilinea saccharolytica DSM 16555.</title>
        <authorList>
            <person name="Hemp J."/>
            <person name="Ward L.M."/>
            <person name="Pace L.A."/>
            <person name="Fischer W.W."/>
        </authorList>
    </citation>
    <scope>NUCLEOTIDE SEQUENCE [LARGE SCALE GENOMIC DNA]</scope>
    <source>
        <strain evidence="3 4">KIBI-1</strain>
    </source>
</reference>
<dbReference type="PANTHER" id="PTHR30336:SF4">
    <property type="entry name" value="ENVELOPE BIOGENESIS FACTOR ELYC"/>
    <property type="match status" value="1"/>
</dbReference>
<feature type="domain" description="DUF218" evidence="2">
    <location>
        <begin position="78"/>
        <end position="253"/>
    </location>
</feature>
<dbReference type="Proteomes" id="UP000050501">
    <property type="component" value="Unassembled WGS sequence"/>
</dbReference>
<dbReference type="InterPro" id="IPR003848">
    <property type="entry name" value="DUF218"/>
</dbReference>
<dbReference type="PANTHER" id="PTHR30336">
    <property type="entry name" value="INNER MEMBRANE PROTEIN, PROBABLE PERMEASE"/>
    <property type="match status" value="1"/>
</dbReference>
<dbReference type="GO" id="GO:0005886">
    <property type="term" value="C:plasma membrane"/>
    <property type="evidence" value="ECO:0007669"/>
    <property type="project" value="TreeGrafter"/>
</dbReference>
<gene>
    <name evidence="3" type="ORF">ADN01_08760</name>
</gene>